<comment type="subcellular location">
    <subcellularLocation>
        <location evidence="1">Nucleus membrane</location>
        <topology evidence="1">Multi-pass membrane protein</topology>
    </subcellularLocation>
    <subcellularLocation>
        <location evidence="2">Nucleus</location>
        <location evidence="2">Nuclear pore complex</location>
    </subcellularLocation>
</comment>
<reference evidence="13" key="1">
    <citation type="submission" date="2019-03" db="EMBL/GenBank/DDBJ databases">
        <authorList>
            <person name="Mank J."/>
            <person name="Almeida P."/>
        </authorList>
    </citation>
    <scope>NUCLEOTIDE SEQUENCE</scope>
    <source>
        <strain evidence="13">78183</strain>
    </source>
</reference>
<evidence type="ECO:0000256" key="2">
    <source>
        <dbReference type="ARBA" id="ARBA00004567"/>
    </source>
</evidence>
<evidence type="ECO:0000256" key="1">
    <source>
        <dbReference type="ARBA" id="ARBA00004232"/>
    </source>
</evidence>
<dbReference type="GO" id="GO:0006999">
    <property type="term" value="P:nuclear pore organization"/>
    <property type="evidence" value="ECO:0007669"/>
    <property type="project" value="TreeGrafter"/>
</dbReference>
<keyword evidence="6" id="KW-0509">mRNA transport</keyword>
<dbReference type="InterPro" id="IPR019049">
    <property type="entry name" value="Nucleoporin_prot_Ndc1/Nup"/>
</dbReference>
<evidence type="ECO:0000256" key="3">
    <source>
        <dbReference type="ARBA" id="ARBA00005760"/>
    </source>
</evidence>
<evidence type="ECO:0000256" key="10">
    <source>
        <dbReference type="ARBA" id="ARBA00023132"/>
    </source>
</evidence>
<dbReference type="GO" id="GO:0030674">
    <property type="term" value="F:protein-macromolecule adaptor activity"/>
    <property type="evidence" value="ECO:0007669"/>
    <property type="project" value="TreeGrafter"/>
</dbReference>
<evidence type="ECO:0000313" key="13">
    <source>
        <dbReference type="EMBL" id="VFU23805.1"/>
    </source>
</evidence>
<dbReference type="PANTHER" id="PTHR13269:SF6">
    <property type="entry name" value="NUCLEOPORIN NDC1"/>
    <property type="match status" value="1"/>
</dbReference>
<keyword evidence="5" id="KW-0812">Transmembrane</keyword>
<keyword evidence="10" id="KW-0906">Nuclear pore complex</keyword>
<keyword evidence="8" id="KW-1133">Transmembrane helix</keyword>
<evidence type="ECO:0000256" key="12">
    <source>
        <dbReference type="ARBA" id="ARBA00023242"/>
    </source>
</evidence>
<protein>
    <submittedName>
        <fullName evidence="13">Uncharacterized protein</fullName>
    </submittedName>
</protein>
<organism evidence="13">
    <name type="scientific">Salix viminalis</name>
    <name type="common">Common osier</name>
    <name type="synonym">Basket willow</name>
    <dbReference type="NCBI Taxonomy" id="40686"/>
    <lineage>
        <taxon>Eukaryota</taxon>
        <taxon>Viridiplantae</taxon>
        <taxon>Streptophyta</taxon>
        <taxon>Embryophyta</taxon>
        <taxon>Tracheophyta</taxon>
        <taxon>Spermatophyta</taxon>
        <taxon>Magnoliopsida</taxon>
        <taxon>eudicotyledons</taxon>
        <taxon>Gunneridae</taxon>
        <taxon>Pentapetalae</taxon>
        <taxon>rosids</taxon>
        <taxon>fabids</taxon>
        <taxon>Malpighiales</taxon>
        <taxon>Salicaceae</taxon>
        <taxon>Saliceae</taxon>
        <taxon>Salix</taxon>
    </lineage>
</organism>
<dbReference type="PANTHER" id="PTHR13269">
    <property type="entry name" value="NUCLEOPORIN NDC1"/>
    <property type="match status" value="1"/>
</dbReference>
<accession>A0A6N2K8U4</accession>
<evidence type="ECO:0000256" key="5">
    <source>
        <dbReference type="ARBA" id="ARBA00022692"/>
    </source>
</evidence>
<dbReference type="EMBL" id="CAADRP010000136">
    <property type="protein sequence ID" value="VFU23805.1"/>
    <property type="molecule type" value="Genomic_DNA"/>
</dbReference>
<evidence type="ECO:0000256" key="11">
    <source>
        <dbReference type="ARBA" id="ARBA00023136"/>
    </source>
</evidence>
<gene>
    <name evidence="13" type="ORF">SVIM_LOCUS39494</name>
</gene>
<keyword evidence="12" id="KW-0539">Nucleus</keyword>
<proteinExistence type="inferred from homology"/>
<evidence type="ECO:0000256" key="6">
    <source>
        <dbReference type="ARBA" id="ARBA00022816"/>
    </source>
</evidence>
<dbReference type="GO" id="GO:0070762">
    <property type="term" value="C:nuclear pore transmembrane ring"/>
    <property type="evidence" value="ECO:0007669"/>
    <property type="project" value="TreeGrafter"/>
</dbReference>
<keyword evidence="7" id="KW-0653">Protein transport</keyword>
<keyword evidence="4" id="KW-0813">Transport</keyword>
<evidence type="ECO:0000256" key="8">
    <source>
        <dbReference type="ARBA" id="ARBA00022989"/>
    </source>
</evidence>
<sequence>MDFGVPNYSSPVLVSIASKMGLPLASQQALKLSNVVYLCSAALINIRAQFITEQIILYIRSFSVFLCWELSHHLHQVLQQQRQIPVSRAAFFEETGETYKKVVAACLRPLEQLTSNLSEVLEGCYVDKAYQLSNQFQLPTDTQLNSNYYESLNNFQKYAWCATAVASTERSHDEDSLGLHNSLVAILLLFQHLYLALLLLKW</sequence>
<comment type="similarity">
    <text evidence="3">Belongs to the NDC1 family.</text>
</comment>
<name>A0A6N2K8U4_SALVM</name>
<evidence type="ECO:0000256" key="9">
    <source>
        <dbReference type="ARBA" id="ARBA00023010"/>
    </source>
</evidence>
<dbReference type="GO" id="GO:0051028">
    <property type="term" value="P:mRNA transport"/>
    <property type="evidence" value="ECO:0007669"/>
    <property type="project" value="UniProtKB-KW"/>
</dbReference>
<keyword evidence="9" id="KW-0811">Translocation</keyword>
<evidence type="ECO:0000256" key="4">
    <source>
        <dbReference type="ARBA" id="ARBA00022448"/>
    </source>
</evidence>
<keyword evidence="11" id="KW-0472">Membrane</keyword>
<dbReference type="AlphaFoldDB" id="A0A6N2K8U4"/>
<dbReference type="GO" id="GO:0015031">
    <property type="term" value="P:protein transport"/>
    <property type="evidence" value="ECO:0007669"/>
    <property type="project" value="UniProtKB-KW"/>
</dbReference>
<evidence type="ECO:0000256" key="7">
    <source>
        <dbReference type="ARBA" id="ARBA00022927"/>
    </source>
</evidence>
<dbReference type="GO" id="GO:0031965">
    <property type="term" value="C:nuclear membrane"/>
    <property type="evidence" value="ECO:0007669"/>
    <property type="project" value="UniProtKB-SubCell"/>
</dbReference>